<reference evidence="4 5" key="1">
    <citation type="submission" date="2014-02" db="EMBL/GenBank/DDBJ databases">
        <title>The small core and large imbalanced accessory genome model reveals a collaborative survival strategy of Sorangium cellulosum strains in nature.</title>
        <authorList>
            <person name="Han K."/>
            <person name="Peng R."/>
            <person name="Blom J."/>
            <person name="Li Y.-Z."/>
        </authorList>
    </citation>
    <scope>NUCLEOTIDE SEQUENCE [LARGE SCALE GENOMIC DNA]</scope>
    <source>
        <strain evidence="4 5">So0157-18</strain>
    </source>
</reference>
<dbReference type="PANTHER" id="PTHR43790">
    <property type="entry name" value="CARBOHYDRATE TRANSPORT ATP-BINDING PROTEIN MG119-RELATED"/>
    <property type="match status" value="1"/>
</dbReference>
<name>A0A150Q356_SORCE</name>
<evidence type="ECO:0000313" key="5">
    <source>
        <dbReference type="Proteomes" id="UP000075604"/>
    </source>
</evidence>
<protein>
    <recommendedName>
        <fullName evidence="3">ABC transporter domain-containing protein</fullName>
    </recommendedName>
</protein>
<evidence type="ECO:0000259" key="3">
    <source>
        <dbReference type="Pfam" id="PF00005"/>
    </source>
</evidence>
<gene>
    <name evidence="4" type="ORF">BE04_15620</name>
</gene>
<dbReference type="InterPro" id="IPR003439">
    <property type="entry name" value="ABC_transporter-like_ATP-bd"/>
</dbReference>
<evidence type="ECO:0000256" key="1">
    <source>
        <dbReference type="ARBA" id="ARBA00022741"/>
    </source>
</evidence>
<dbReference type="GO" id="GO:0016887">
    <property type="term" value="F:ATP hydrolysis activity"/>
    <property type="evidence" value="ECO:0007669"/>
    <property type="project" value="InterPro"/>
</dbReference>
<proteinExistence type="predicted"/>
<dbReference type="Gene3D" id="3.40.50.300">
    <property type="entry name" value="P-loop containing nucleotide triphosphate hydrolases"/>
    <property type="match status" value="1"/>
</dbReference>
<evidence type="ECO:0000256" key="2">
    <source>
        <dbReference type="ARBA" id="ARBA00022840"/>
    </source>
</evidence>
<dbReference type="Proteomes" id="UP000075604">
    <property type="component" value="Unassembled WGS sequence"/>
</dbReference>
<dbReference type="AlphaFoldDB" id="A0A150Q356"/>
<dbReference type="EMBL" id="JELX01000714">
    <property type="protein sequence ID" value="KYF62404.1"/>
    <property type="molecule type" value="Genomic_DNA"/>
</dbReference>
<comment type="caution">
    <text evidence="4">The sequence shown here is derived from an EMBL/GenBank/DDBJ whole genome shotgun (WGS) entry which is preliminary data.</text>
</comment>
<dbReference type="Pfam" id="PF00005">
    <property type="entry name" value="ABC_tran"/>
    <property type="match status" value="1"/>
</dbReference>
<feature type="domain" description="ABC transporter" evidence="3">
    <location>
        <begin position="26"/>
        <end position="75"/>
    </location>
</feature>
<keyword evidence="2" id="KW-0067">ATP-binding</keyword>
<organism evidence="4 5">
    <name type="scientific">Sorangium cellulosum</name>
    <name type="common">Polyangium cellulosum</name>
    <dbReference type="NCBI Taxonomy" id="56"/>
    <lineage>
        <taxon>Bacteria</taxon>
        <taxon>Pseudomonadati</taxon>
        <taxon>Myxococcota</taxon>
        <taxon>Polyangia</taxon>
        <taxon>Polyangiales</taxon>
        <taxon>Polyangiaceae</taxon>
        <taxon>Sorangium</taxon>
    </lineage>
</organism>
<evidence type="ECO:0000313" key="4">
    <source>
        <dbReference type="EMBL" id="KYF62404.1"/>
    </source>
</evidence>
<dbReference type="InterPro" id="IPR050107">
    <property type="entry name" value="ABC_carbohydrate_import_ATPase"/>
</dbReference>
<sequence length="89" mass="9145">MSAERATPILELRGIEKRFSAVQALAGVDLEVFPGEVVALVGDNGAGKSTLIKAIAGIFPPDGGEMRFAGQPVALRGPKDASRLGIATV</sequence>
<dbReference type="SUPFAM" id="SSF52540">
    <property type="entry name" value="P-loop containing nucleoside triphosphate hydrolases"/>
    <property type="match status" value="1"/>
</dbReference>
<keyword evidence="1" id="KW-0547">Nucleotide-binding</keyword>
<dbReference type="InterPro" id="IPR027417">
    <property type="entry name" value="P-loop_NTPase"/>
</dbReference>
<dbReference type="PANTHER" id="PTHR43790:SF8">
    <property type="entry name" value="SUGAR ABC TRANSPORTER ATP-BINDING PROTEIN"/>
    <property type="match status" value="1"/>
</dbReference>
<dbReference type="GO" id="GO:0005524">
    <property type="term" value="F:ATP binding"/>
    <property type="evidence" value="ECO:0007669"/>
    <property type="project" value="UniProtKB-KW"/>
</dbReference>
<accession>A0A150Q356</accession>